<evidence type="ECO:0000256" key="2">
    <source>
        <dbReference type="SAM" id="Phobius"/>
    </source>
</evidence>
<dbReference type="GO" id="GO:0006511">
    <property type="term" value="P:ubiquitin-dependent protein catabolic process"/>
    <property type="evidence" value="ECO:0007669"/>
    <property type="project" value="TreeGrafter"/>
</dbReference>
<protein>
    <recommendedName>
        <fullName evidence="5">Homocysteine-responsive endoplasmic reticulum-resident ubiquitin-like domain member 1 protein</fullName>
    </recommendedName>
</protein>
<dbReference type="GO" id="GO:0005789">
    <property type="term" value="C:endoplasmic reticulum membrane"/>
    <property type="evidence" value="ECO:0007669"/>
    <property type="project" value="TreeGrafter"/>
</dbReference>
<feature type="transmembrane region" description="Helical" evidence="2">
    <location>
        <begin position="22"/>
        <end position="38"/>
    </location>
</feature>
<comment type="caution">
    <text evidence="3">The sequence shown here is derived from an EMBL/GenBank/DDBJ whole genome shotgun (WGS) entry which is preliminary data.</text>
</comment>
<dbReference type="Proteomes" id="UP001460270">
    <property type="component" value="Unassembled WGS sequence"/>
</dbReference>
<reference evidence="4" key="1">
    <citation type="submission" date="2024-04" db="EMBL/GenBank/DDBJ databases">
        <title>Salinicola lusitanus LLJ914,a marine bacterium isolated from the Okinawa Trough.</title>
        <authorList>
            <person name="Li J."/>
        </authorList>
    </citation>
    <scope>NUCLEOTIDE SEQUENCE [LARGE SCALE GENOMIC DNA]</scope>
</reference>
<dbReference type="AlphaFoldDB" id="A0AAW0N6Y6"/>
<dbReference type="GO" id="GO:0032469">
    <property type="term" value="P:endoplasmic reticulum calcium ion homeostasis"/>
    <property type="evidence" value="ECO:0007669"/>
    <property type="project" value="TreeGrafter"/>
</dbReference>
<keyword evidence="2" id="KW-0812">Transmembrane</keyword>
<feature type="compositionally biased region" description="Basic and acidic residues" evidence="1">
    <location>
        <begin position="92"/>
        <end position="107"/>
    </location>
</feature>
<gene>
    <name evidence="3" type="ORF">WMY93_023994</name>
</gene>
<name>A0AAW0N6Y6_9GOBI</name>
<dbReference type="GO" id="GO:0044325">
    <property type="term" value="F:transmembrane transporter binding"/>
    <property type="evidence" value="ECO:0007669"/>
    <property type="project" value="TreeGrafter"/>
</dbReference>
<keyword evidence="2" id="KW-0472">Membrane</keyword>
<dbReference type="GO" id="GO:1902236">
    <property type="term" value="P:negative regulation of endoplasmic reticulum stress-induced intrinsic apoptotic signaling pathway"/>
    <property type="evidence" value="ECO:0007669"/>
    <property type="project" value="TreeGrafter"/>
</dbReference>
<dbReference type="EMBL" id="JBBPFD010000017">
    <property type="protein sequence ID" value="KAK7892031.1"/>
    <property type="molecule type" value="Genomic_DNA"/>
</dbReference>
<feature type="region of interest" description="Disordered" evidence="1">
    <location>
        <begin position="73"/>
        <end position="111"/>
    </location>
</feature>
<proteinExistence type="predicted"/>
<evidence type="ECO:0008006" key="5">
    <source>
        <dbReference type="Google" id="ProtNLM"/>
    </source>
</evidence>
<feature type="transmembrane region" description="Helical" evidence="2">
    <location>
        <begin position="45"/>
        <end position="65"/>
    </location>
</feature>
<dbReference type="GO" id="GO:1904292">
    <property type="term" value="P:regulation of ERAD pathway"/>
    <property type="evidence" value="ECO:0007669"/>
    <property type="project" value="TreeGrafter"/>
</dbReference>
<accession>A0AAW0N6Y6</accession>
<keyword evidence="4" id="KW-1185">Reference proteome</keyword>
<keyword evidence="2" id="KW-1133">Transmembrane helix</keyword>
<sequence length="147" mass="17146">MNAQGGPVMEDEEEMERDWLDWFYSAARLGVLLMIVYFNSNLSRFLLVMGMLFFMYMHTMGWFPFRRRAVQVQPPNPPQAPENQNPEPVVDEADRPLENDSEERSEPEPMTAMLVPPHRVSVMWTTWVFFKTFFSSLIPDIPQGVAN</sequence>
<dbReference type="GO" id="GO:0030968">
    <property type="term" value="P:endoplasmic reticulum unfolded protein response"/>
    <property type="evidence" value="ECO:0007669"/>
    <property type="project" value="TreeGrafter"/>
</dbReference>
<dbReference type="PANTHER" id="PTHR12943:SF7">
    <property type="entry name" value="HOMOCYSTEINE-RESPONSIVE ENDOPLASMIC RETICULUM-RESIDENT UBIQUITIN-LIKE DOMAIN MEMBER 1 PROTEIN"/>
    <property type="match status" value="1"/>
</dbReference>
<evidence type="ECO:0000256" key="1">
    <source>
        <dbReference type="SAM" id="MobiDB-lite"/>
    </source>
</evidence>
<dbReference type="PANTHER" id="PTHR12943">
    <property type="entry name" value="HOMOCYSTEINE-RESPONSIVE ENDOPLASMIC RETICULUM-RESIDENT UNIQUITIN-LIKE DOMAIN HERPUD PROTEIN FAMILY MEMBER"/>
    <property type="match status" value="1"/>
</dbReference>
<dbReference type="InterPro" id="IPR039751">
    <property type="entry name" value="HERPUD1/2"/>
</dbReference>
<organism evidence="3 4">
    <name type="scientific">Mugilogobius chulae</name>
    <name type="common">yellowstripe goby</name>
    <dbReference type="NCBI Taxonomy" id="88201"/>
    <lineage>
        <taxon>Eukaryota</taxon>
        <taxon>Metazoa</taxon>
        <taxon>Chordata</taxon>
        <taxon>Craniata</taxon>
        <taxon>Vertebrata</taxon>
        <taxon>Euteleostomi</taxon>
        <taxon>Actinopterygii</taxon>
        <taxon>Neopterygii</taxon>
        <taxon>Teleostei</taxon>
        <taxon>Neoteleostei</taxon>
        <taxon>Acanthomorphata</taxon>
        <taxon>Gobiaria</taxon>
        <taxon>Gobiiformes</taxon>
        <taxon>Gobioidei</taxon>
        <taxon>Gobiidae</taxon>
        <taxon>Gobionellinae</taxon>
        <taxon>Mugilogobius</taxon>
    </lineage>
</organism>
<evidence type="ECO:0000313" key="3">
    <source>
        <dbReference type="EMBL" id="KAK7892031.1"/>
    </source>
</evidence>
<evidence type="ECO:0000313" key="4">
    <source>
        <dbReference type="Proteomes" id="UP001460270"/>
    </source>
</evidence>